<feature type="transmembrane region" description="Helical" evidence="5">
    <location>
        <begin position="398"/>
        <end position="418"/>
    </location>
</feature>
<proteinExistence type="predicted"/>
<evidence type="ECO:0000256" key="3">
    <source>
        <dbReference type="ARBA" id="ARBA00022989"/>
    </source>
</evidence>
<keyword evidence="4 5" id="KW-0472">Membrane</keyword>
<feature type="transmembrane region" description="Helical" evidence="5">
    <location>
        <begin position="157"/>
        <end position="179"/>
    </location>
</feature>
<evidence type="ECO:0000256" key="4">
    <source>
        <dbReference type="ARBA" id="ARBA00023136"/>
    </source>
</evidence>
<feature type="transmembrane region" description="Helical" evidence="5">
    <location>
        <begin position="129"/>
        <end position="150"/>
    </location>
</feature>
<dbReference type="AlphaFoldDB" id="A0A2J0QA33"/>
<feature type="transmembrane region" description="Helical" evidence="5">
    <location>
        <begin position="453"/>
        <end position="471"/>
    </location>
</feature>
<organism evidence="6 7">
    <name type="scientific">Candidatus Yanofskybacteria bacterium CG10_big_fil_rev_8_21_14_0_10_36_16</name>
    <dbReference type="NCBI Taxonomy" id="1975096"/>
    <lineage>
        <taxon>Bacteria</taxon>
        <taxon>Candidatus Yanofskyibacteriota</taxon>
    </lineage>
</organism>
<dbReference type="InterPro" id="IPR052556">
    <property type="entry name" value="PolySynth_Transporter"/>
</dbReference>
<dbReference type="PANTHER" id="PTHR43424:SF1">
    <property type="entry name" value="LOCUS PUTATIVE PROTEIN 1-RELATED"/>
    <property type="match status" value="1"/>
</dbReference>
<feature type="transmembrane region" description="Helical" evidence="5">
    <location>
        <begin position="185"/>
        <end position="208"/>
    </location>
</feature>
<evidence type="ECO:0000313" key="6">
    <source>
        <dbReference type="EMBL" id="PJE50400.1"/>
    </source>
</evidence>
<feature type="transmembrane region" description="Helical" evidence="5">
    <location>
        <begin position="305"/>
        <end position="323"/>
    </location>
</feature>
<dbReference type="CDD" id="cd13128">
    <property type="entry name" value="MATE_Wzx_like"/>
    <property type="match status" value="1"/>
</dbReference>
<feature type="transmembrane region" description="Helical" evidence="5">
    <location>
        <begin position="265"/>
        <end position="284"/>
    </location>
</feature>
<dbReference type="Proteomes" id="UP000228496">
    <property type="component" value="Unassembled WGS sequence"/>
</dbReference>
<evidence type="ECO:0000313" key="7">
    <source>
        <dbReference type="Proteomes" id="UP000228496"/>
    </source>
</evidence>
<gene>
    <name evidence="6" type="ORF">COV29_04500</name>
</gene>
<comment type="subcellular location">
    <subcellularLocation>
        <location evidence="1">Membrane</location>
        <topology evidence="1">Multi-pass membrane protein</topology>
    </subcellularLocation>
</comment>
<feature type="transmembrane region" description="Helical" evidence="5">
    <location>
        <begin position="228"/>
        <end position="245"/>
    </location>
</feature>
<accession>A0A2J0QA33</accession>
<dbReference type="GO" id="GO:0016020">
    <property type="term" value="C:membrane"/>
    <property type="evidence" value="ECO:0007669"/>
    <property type="project" value="UniProtKB-SubCell"/>
</dbReference>
<keyword evidence="3 5" id="KW-1133">Transmembrane helix</keyword>
<evidence type="ECO:0000256" key="5">
    <source>
        <dbReference type="SAM" id="Phobius"/>
    </source>
</evidence>
<feature type="transmembrane region" description="Helical" evidence="5">
    <location>
        <begin position="102"/>
        <end position="123"/>
    </location>
</feature>
<dbReference type="PANTHER" id="PTHR43424">
    <property type="entry name" value="LOCUS PUTATIVE PROTEIN 1-RELATED"/>
    <property type="match status" value="1"/>
</dbReference>
<comment type="caution">
    <text evidence="6">The sequence shown here is derived from an EMBL/GenBank/DDBJ whole genome shotgun (WGS) entry which is preliminary data.</text>
</comment>
<dbReference type="Pfam" id="PF01943">
    <property type="entry name" value="Polysacc_synt"/>
    <property type="match status" value="1"/>
</dbReference>
<dbReference type="EMBL" id="PCXQ01000007">
    <property type="protein sequence ID" value="PJE50400.1"/>
    <property type="molecule type" value="Genomic_DNA"/>
</dbReference>
<evidence type="ECO:0000256" key="1">
    <source>
        <dbReference type="ARBA" id="ARBA00004141"/>
    </source>
</evidence>
<name>A0A2J0QA33_9BACT</name>
<reference evidence="6 7" key="1">
    <citation type="submission" date="2017-09" db="EMBL/GenBank/DDBJ databases">
        <title>Depth-based differentiation of microbial function through sediment-hosted aquifers and enrichment of novel symbionts in the deep terrestrial subsurface.</title>
        <authorList>
            <person name="Probst A.J."/>
            <person name="Ladd B."/>
            <person name="Jarett J.K."/>
            <person name="Geller-Mcgrath D.E."/>
            <person name="Sieber C.M."/>
            <person name="Emerson J.B."/>
            <person name="Anantharaman K."/>
            <person name="Thomas B.C."/>
            <person name="Malmstrom R."/>
            <person name="Stieglmeier M."/>
            <person name="Klingl A."/>
            <person name="Woyke T."/>
            <person name="Ryan C.M."/>
            <person name="Banfield J.F."/>
        </authorList>
    </citation>
    <scope>NUCLEOTIDE SEQUENCE [LARGE SCALE GENOMIC DNA]</scope>
    <source>
        <strain evidence="6">CG10_big_fil_rev_8_21_14_0_10_36_16</strain>
    </source>
</reference>
<feature type="transmembrane region" description="Helical" evidence="5">
    <location>
        <begin position="62"/>
        <end position="81"/>
    </location>
</feature>
<dbReference type="InterPro" id="IPR002797">
    <property type="entry name" value="Polysacc_synth"/>
</dbReference>
<sequence>MKYKKQPIFLILNCKLLFFRTIFSNFSIATISRLLIGGISLIIVAMLTRHLGPDGYGDYNTIFAYIFLFVTGADLGLYTVLTREISRPGADEEKIIGNIFTIRLGAILLGAVVANIIAVFLPYSGLVKLGIFIGTIFMVLSSLGQVLMGIFQKRLRVYLVSAADLIARIVQLFLIFLLIFLKAPFLFFIGVVVISEVIHFVSIFMFALKLVKIRVLFDLDYWKEVFKIALPIAASLVFVLIYFKIDTFLLSIMKQPYDVGVYSVAYKILEFVIFFPAIYLGLVMPVLSKYAISNKDKFKELFKKIFNNLSVFGLPLAAIIFTAPDQIAVVLGGSQFLESGSVLQILSIAVLLIFFGNLGGHALVALNLQKKGMWIYMLGMVINLMGNIIYIPKYSFVAAAWTTVITEIIVTITMFYIIKKHIKLVPDFDILLKSLFASLIIGSLIYILNPSNIFFVGLISLIYLPAIYLFGGIKKEDFVSLVG</sequence>
<feature type="transmembrane region" description="Helical" evidence="5">
    <location>
        <begin position="21"/>
        <end position="47"/>
    </location>
</feature>
<feature type="transmembrane region" description="Helical" evidence="5">
    <location>
        <begin position="373"/>
        <end position="392"/>
    </location>
</feature>
<feature type="transmembrane region" description="Helical" evidence="5">
    <location>
        <begin position="343"/>
        <end position="366"/>
    </location>
</feature>
<protein>
    <submittedName>
        <fullName evidence="6">Uncharacterized protein</fullName>
    </submittedName>
</protein>
<keyword evidence="2 5" id="KW-0812">Transmembrane</keyword>
<evidence type="ECO:0000256" key="2">
    <source>
        <dbReference type="ARBA" id="ARBA00022692"/>
    </source>
</evidence>
<feature type="transmembrane region" description="Helical" evidence="5">
    <location>
        <begin position="430"/>
        <end position="447"/>
    </location>
</feature>